<feature type="transmembrane region" description="Helical" evidence="1">
    <location>
        <begin position="254"/>
        <end position="275"/>
    </location>
</feature>
<evidence type="ECO:0000313" key="2">
    <source>
        <dbReference type="EMBL" id="MDO8107223.1"/>
    </source>
</evidence>
<evidence type="ECO:0008006" key="4">
    <source>
        <dbReference type="Google" id="ProtNLM"/>
    </source>
</evidence>
<feature type="transmembrane region" description="Helical" evidence="1">
    <location>
        <begin position="78"/>
        <end position="101"/>
    </location>
</feature>
<evidence type="ECO:0000256" key="1">
    <source>
        <dbReference type="SAM" id="Phobius"/>
    </source>
</evidence>
<name>A0ABT9D8K3_9CELL</name>
<feature type="transmembrane region" description="Helical" evidence="1">
    <location>
        <begin position="6"/>
        <end position="26"/>
    </location>
</feature>
<keyword evidence="1" id="KW-0812">Transmembrane</keyword>
<keyword evidence="1" id="KW-0472">Membrane</keyword>
<dbReference type="EMBL" id="JAUQYP010000001">
    <property type="protein sequence ID" value="MDO8107223.1"/>
    <property type="molecule type" value="Genomic_DNA"/>
</dbReference>
<proteinExistence type="predicted"/>
<comment type="caution">
    <text evidence="2">The sequence shown here is derived from an EMBL/GenBank/DDBJ whole genome shotgun (WGS) entry which is preliminary data.</text>
</comment>
<dbReference type="RefSeq" id="WP_304600855.1">
    <property type="nucleotide sequence ID" value="NZ_JAUQYP010000001.1"/>
</dbReference>
<keyword evidence="1" id="KW-1133">Transmembrane helix</keyword>
<sequence length="294" mass="30361">MPWQGAAIYLASLVGLLAVLLGALAWDALRTVTPSQAASRANRHATLASAIGVVLMVVLVTWTVAGISLGVWPRDGRVLAVLPVLGGAVLLAAQAVGQLTWPRPTGSHREAELVARTVADVSPVGPRRMVLGWAGLALVLLVVFGVVADGPRSLTQWYAGNAAYPGWYYGVPMSLAVLVLVAATELVQRLIMLRPAVPGVSTEWDLRLRRRSAGHVTRGIQLVLAVTVAGTLVAAAWGHVAVGRVHGSVAQTGIGYALLGAAACVSLAGLVLAVVPLPRGQRNAPSPDHAGVSS</sequence>
<gene>
    <name evidence="2" type="ORF">Q6348_08450</name>
</gene>
<feature type="transmembrane region" description="Helical" evidence="1">
    <location>
        <begin position="167"/>
        <end position="187"/>
    </location>
</feature>
<reference evidence="2 3" key="1">
    <citation type="submission" date="2023-07" db="EMBL/GenBank/DDBJ databases">
        <title>Description of novel actinomycetes strains, isolated from tidal flat sediment.</title>
        <authorList>
            <person name="Lu C."/>
        </authorList>
    </citation>
    <scope>NUCLEOTIDE SEQUENCE [LARGE SCALE GENOMIC DNA]</scope>
    <source>
        <strain evidence="2 3">SYSU T00b441</strain>
    </source>
</reference>
<feature type="transmembrane region" description="Helical" evidence="1">
    <location>
        <begin position="47"/>
        <end position="72"/>
    </location>
</feature>
<feature type="transmembrane region" description="Helical" evidence="1">
    <location>
        <begin position="219"/>
        <end position="242"/>
    </location>
</feature>
<organism evidence="2 3">
    <name type="scientific">Actinotalea lenta</name>
    <dbReference type="NCBI Taxonomy" id="3064654"/>
    <lineage>
        <taxon>Bacteria</taxon>
        <taxon>Bacillati</taxon>
        <taxon>Actinomycetota</taxon>
        <taxon>Actinomycetes</taxon>
        <taxon>Micrococcales</taxon>
        <taxon>Cellulomonadaceae</taxon>
        <taxon>Actinotalea</taxon>
    </lineage>
</organism>
<protein>
    <recommendedName>
        <fullName evidence="4">DUF1648 domain-containing protein</fullName>
    </recommendedName>
</protein>
<accession>A0ABT9D8K3</accession>
<feature type="transmembrane region" description="Helical" evidence="1">
    <location>
        <begin position="130"/>
        <end position="147"/>
    </location>
</feature>
<evidence type="ECO:0000313" key="3">
    <source>
        <dbReference type="Proteomes" id="UP001232536"/>
    </source>
</evidence>
<keyword evidence="3" id="KW-1185">Reference proteome</keyword>
<dbReference type="Proteomes" id="UP001232536">
    <property type="component" value="Unassembled WGS sequence"/>
</dbReference>